<keyword evidence="3" id="KW-1185">Reference proteome</keyword>
<gene>
    <name evidence="2" type="primary">tsaB</name>
    <name evidence="2" type="ORF">FRY97_10900</name>
</gene>
<reference evidence="2 3" key="1">
    <citation type="submission" date="2019-08" db="EMBL/GenBank/DDBJ databases">
        <title>Genome of Phaeodactylibacter luteus.</title>
        <authorList>
            <person name="Bowman J.P."/>
        </authorList>
    </citation>
    <scope>NUCLEOTIDE SEQUENCE [LARGE SCALE GENOMIC DNA]</scope>
    <source>
        <strain evidence="2 3">KCTC 42180</strain>
    </source>
</reference>
<dbReference type="Proteomes" id="UP000321580">
    <property type="component" value="Unassembled WGS sequence"/>
</dbReference>
<sequence>MTIFALMARILLLETATDTCSVALGDGLQVIARKDASAPRQHAAEITLLIDACLKEAGWQLPELDAVALSSGPGSYTSLRVGTSVAKGICYALDKPMIAVDTLQALALASLQAEREEGVYFPMIDARRMEVYTAPFDAQNAPQGKAEAVIMEAGTFEEWHRRGIPVILSGNGAEKCRAVLPEDGVIFSAVGQCAAPMLLPLALRAFEAGAFSDTAYYSPFYLKPPNVTVSKKKLL</sequence>
<dbReference type="OrthoDB" id="9784166at2"/>
<dbReference type="SUPFAM" id="SSF53067">
    <property type="entry name" value="Actin-like ATPase domain"/>
    <property type="match status" value="2"/>
</dbReference>
<dbReference type="InterPro" id="IPR022496">
    <property type="entry name" value="T6A_TsaB"/>
</dbReference>
<evidence type="ECO:0000313" key="2">
    <source>
        <dbReference type="EMBL" id="TXB63008.1"/>
    </source>
</evidence>
<dbReference type="CDD" id="cd24032">
    <property type="entry name" value="ASKHA_NBD_TsaB"/>
    <property type="match status" value="1"/>
</dbReference>
<feature type="domain" description="Gcp-like" evidence="1">
    <location>
        <begin position="38"/>
        <end position="134"/>
    </location>
</feature>
<dbReference type="EMBL" id="VOOR01000020">
    <property type="protein sequence ID" value="TXB63008.1"/>
    <property type="molecule type" value="Genomic_DNA"/>
</dbReference>
<proteinExistence type="predicted"/>
<dbReference type="GO" id="GO:0002949">
    <property type="term" value="P:tRNA threonylcarbamoyladenosine modification"/>
    <property type="evidence" value="ECO:0007669"/>
    <property type="project" value="InterPro"/>
</dbReference>
<dbReference type="GO" id="GO:0005829">
    <property type="term" value="C:cytosol"/>
    <property type="evidence" value="ECO:0007669"/>
    <property type="project" value="TreeGrafter"/>
</dbReference>
<dbReference type="GO" id="GO:0016740">
    <property type="term" value="F:transferase activity"/>
    <property type="evidence" value="ECO:0007669"/>
    <property type="project" value="UniProtKB-KW"/>
</dbReference>
<dbReference type="Pfam" id="PF00814">
    <property type="entry name" value="TsaD"/>
    <property type="match status" value="1"/>
</dbReference>
<dbReference type="NCBIfam" id="TIGR03725">
    <property type="entry name" value="T6A_YeaZ"/>
    <property type="match status" value="1"/>
</dbReference>
<dbReference type="AlphaFoldDB" id="A0A5C6RKU7"/>
<keyword evidence="2" id="KW-0808">Transferase</keyword>
<evidence type="ECO:0000259" key="1">
    <source>
        <dbReference type="Pfam" id="PF00814"/>
    </source>
</evidence>
<dbReference type="PANTHER" id="PTHR11735:SF11">
    <property type="entry name" value="TRNA THREONYLCARBAMOYLADENOSINE BIOSYNTHESIS PROTEIN TSAB"/>
    <property type="match status" value="1"/>
</dbReference>
<dbReference type="InterPro" id="IPR043129">
    <property type="entry name" value="ATPase_NBD"/>
</dbReference>
<evidence type="ECO:0000313" key="3">
    <source>
        <dbReference type="Proteomes" id="UP000321580"/>
    </source>
</evidence>
<dbReference type="PANTHER" id="PTHR11735">
    <property type="entry name" value="TRNA N6-ADENOSINE THREONYLCARBAMOYLTRANSFERASE"/>
    <property type="match status" value="1"/>
</dbReference>
<name>A0A5C6RKU7_9BACT</name>
<comment type="caution">
    <text evidence="2">The sequence shown here is derived from an EMBL/GenBank/DDBJ whole genome shotgun (WGS) entry which is preliminary data.</text>
</comment>
<dbReference type="RefSeq" id="WP_147167563.1">
    <property type="nucleotide sequence ID" value="NZ_VOOR01000020.1"/>
</dbReference>
<accession>A0A5C6RKU7</accession>
<dbReference type="InterPro" id="IPR000905">
    <property type="entry name" value="Gcp-like_dom"/>
</dbReference>
<dbReference type="Gene3D" id="3.30.420.40">
    <property type="match status" value="2"/>
</dbReference>
<protein>
    <submittedName>
        <fullName evidence="2">tRNA (Adenosine(37)-N6)-threonylcarbamoyltransferase complex dimerization subunit type 1 TsaB</fullName>
    </submittedName>
</protein>
<organism evidence="2 3">
    <name type="scientific">Phaeodactylibacter luteus</name>
    <dbReference type="NCBI Taxonomy" id="1564516"/>
    <lineage>
        <taxon>Bacteria</taxon>
        <taxon>Pseudomonadati</taxon>
        <taxon>Bacteroidota</taxon>
        <taxon>Saprospiria</taxon>
        <taxon>Saprospirales</taxon>
        <taxon>Haliscomenobacteraceae</taxon>
        <taxon>Phaeodactylibacter</taxon>
    </lineage>
</organism>